<dbReference type="EMBL" id="CP041666">
    <property type="protein sequence ID" value="QDP39348.1"/>
    <property type="molecule type" value="Genomic_DNA"/>
</dbReference>
<name>A0A516KD70_9BACI</name>
<keyword evidence="1" id="KW-0732">Signal</keyword>
<evidence type="ECO:0000259" key="2">
    <source>
        <dbReference type="SMART" id="SM00849"/>
    </source>
</evidence>
<feature type="domain" description="Metallo-beta-lactamase" evidence="2">
    <location>
        <begin position="58"/>
        <end position="249"/>
    </location>
</feature>
<sequence>MSKKSKLSIFLLSIVLLFIPHKPVTAMQASPEEYQQEVAASVVQQMGELKVHFLDVGQGDSMLIEAPNGKKVLIDGGRPSAGETVVQYLKNQHISSLDLVISTHPDFDHIGGLVDVLKKVHVKKVIDSGKLYYTDTYHEYMDVIHDKKLPVAIATKETNIDLGRDVSVQILNTYQEFRTNNESSIVILLQYRDTDFLLMGDVETKQEWKLLNKLPTDIEILKVAHHGSDTASSVEFLRHITPEIAILSYGRDNPFGHPVDTVIDNLHQVRATIYSTAKAGNIIISTRGQGYHIEINGKERVEYKATS</sequence>
<dbReference type="InterPro" id="IPR052159">
    <property type="entry name" value="Competence_DNA_uptake"/>
</dbReference>
<feature type="chain" id="PRO_5021966879" evidence="1">
    <location>
        <begin position="27"/>
        <end position="307"/>
    </location>
</feature>
<evidence type="ECO:0000256" key="1">
    <source>
        <dbReference type="SAM" id="SignalP"/>
    </source>
</evidence>
<keyword evidence="4" id="KW-1185">Reference proteome</keyword>
<keyword evidence="3" id="KW-0378">Hydrolase</keyword>
<evidence type="ECO:0000313" key="3">
    <source>
        <dbReference type="EMBL" id="QDP39348.1"/>
    </source>
</evidence>
<dbReference type="Gene3D" id="3.60.15.10">
    <property type="entry name" value="Ribonuclease Z/Hydroxyacylglutathione hydrolase-like"/>
    <property type="match status" value="1"/>
</dbReference>
<dbReference type="InterPro" id="IPR001279">
    <property type="entry name" value="Metallo-B-lactamas"/>
</dbReference>
<dbReference type="CDD" id="cd07731">
    <property type="entry name" value="ComA-like_MBL-fold"/>
    <property type="match status" value="1"/>
</dbReference>
<dbReference type="SUPFAM" id="SSF56281">
    <property type="entry name" value="Metallo-hydrolase/oxidoreductase"/>
    <property type="match status" value="1"/>
</dbReference>
<dbReference type="OrthoDB" id="9761531at2"/>
<feature type="signal peptide" evidence="1">
    <location>
        <begin position="1"/>
        <end position="26"/>
    </location>
</feature>
<dbReference type="RefSeq" id="WP_143892098.1">
    <property type="nucleotide sequence ID" value="NZ_CP041666.1"/>
</dbReference>
<dbReference type="AlphaFoldDB" id="A0A516KD70"/>
<evidence type="ECO:0000313" key="4">
    <source>
        <dbReference type="Proteomes" id="UP000315215"/>
    </source>
</evidence>
<dbReference type="InterPro" id="IPR036866">
    <property type="entry name" value="RibonucZ/Hydroxyglut_hydro"/>
</dbReference>
<dbReference type="Proteomes" id="UP000315215">
    <property type="component" value="Chromosome"/>
</dbReference>
<dbReference type="PANTHER" id="PTHR30619:SF7">
    <property type="entry name" value="BETA-LACTAMASE DOMAIN PROTEIN"/>
    <property type="match status" value="1"/>
</dbReference>
<proteinExistence type="predicted"/>
<dbReference type="Pfam" id="PF00753">
    <property type="entry name" value="Lactamase_B"/>
    <property type="match status" value="1"/>
</dbReference>
<dbReference type="KEGG" id="aqt:FN924_03560"/>
<protein>
    <submittedName>
        <fullName evidence="3">MBL fold metallo-hydrolase</fullName>
    </submittedName>
</protein>
<dbReference type="SMART" id="SM00849">
    <property type="entry name" value="Lactamase_B"/>
    <property type="match status" value="1"/>
</dbReference>
<dbReference type="InterPro" id="IPR035681">
    <property type="entry name" value="ComA-like_MBL"/>
</dbReference>
<gene>
    <name evidence="3" type="ORF">FN924_03560</name>
</gene>
<dbReference type="PANTHER" id="PTHR30619">
    <property type="entry name" value="DNA INTERNALIZATION/COMPETENCE PROTEIN COMEC/REC2"/>
    <property type="match status" value="1"/>
</dbReference>
<dbReference type="GO" id="GO:0016787">
    <property type="term" value="F:hydrolase activity"/>
    <property type="evidence" value="ECO:0007669"/>
    <property type="project" value="UniProtKB-KW"/>
</dbReference>
<reference evidence="3 4" key="1">
    <citation type="submission" date="2019-07" db="EMBL/GenBank/DDBJ databases">
        <authorList>
            <person name="Li J."/>
        </authorList>
    </citation>
    <scope>NUCLEOTIDE SEQUENCE [LARGE SCALE GENOMIC DNA]</scope>
    <source>
        <strain evidence="3 4">TKL69</strain>
    </source>
</reference>
<accession>A0A516KD70</accession>
<organism evidence="3 4">
    <name type="scientific">Radiobacillus deserti</name>
    <dbReference type="NCBI Taxonomy" id="2594883"/>
    <lineage>
        <taxon>Bacteria</taxon>
        <taxon>Bacillati</taxon>
        <taxon>Bacillota</taxon>
        <taxon>Bacilli</taxon>
        <taxon>Bacillales</taxon>
        <taxon>Bacillaceae</taxon>
        <taxon>Radiobacillus</taxon>
    </lineage>
</organism>